<dbReference type="RefSeq" id="WP_093252388.1">
    <property type="nucleotide sequence ID" value="NZ_FNQM01000004.1"/>
</dbReference>
<evidence type="ECO:0000313" key="2">
    <source>
        <dbReference type="EMBL" id="SEA37501.1"/>
    </source>
</evidence>
<dbReference type="EMBL" id="FNQM01000004">
    <property type="protein sequence ID" value="SEA37501.1"/>
    <property type="molecule type" value="Genomic_DNA"/>
</dbReference>
<feature type="transmembrane region" description="Helical" evidence="1">
    <location>
        <begin position="270"/>
        <end position="291"/>
    </location>
</feature>
<dbReference type="AlphaFoldDB" id="A0A1H4ANT8"/>
<gene>
    <name evidence="2" type="ORF">SAMN05444370_104306</name>
</gene>
<name>A0A1H4ANT8_9RHOB</name>
<sequence>MSAPRRRRRGAGALAPRSEAPFLVAAVCAAMCFLAVVALEAAAGAARVAEAWTDGLSGAATVRVPAPDGREAAEPVALAAEAALAATEGVASARLLSVQDMTALTAPWLGPEAADLLGEAPAPLLIDVALRRPPPDPAQVQARLNAAAPGAVYDDHAAWRAPLADAATAFRRLAFWCVGLMGAALAAMVALAARASLSGAASTVRTLRLNGARDGFIAAAFERPIALRALVGGAVGAAAAVLALSAAPALGLADALGAPAAAFAPPGRDVAGLAAVALTPVVAAALAFATARMAILAMLARVE</sequence>
<dbReference type="OrthoDB" id="9814843at2"/>
<dbReference type="GO" id="GO:0051301">
    <property type="term" value="P:cell division"/>
    <property type="evidence" value="ECO:0007669"/>
    <property type="project" value="UniProtKB-KW"/>
</dbReference>
<dbReference type="STRING" id="89524.SAMN05444370_104306"/>
<evidence type="ECO:0000313" key="3">
    <source>
        <dbReference type="Proteomes" id="UP000198703"/>
    </source>
</evidence>
<feature type="transmembrane region" description="Helical" evidence="1">
    <location>
        <begin position="229"/>
        <end position="250"/>
    </location>
</feature>
<proteinExistence type="predicted"/>
<keyword evidence="2" id="KW-0132">Cell division</keyword>
<accession>A0A1H4ANT8</accession>
<keyword evidence="1" id="KW-0472">Membrane</keyword>
<evidence type="ECO:0000256" key="1">
    <source>
        <dbReference type="SAM" id="Phobius"/>
    </source>
</evidence>
<keyword evidence="1" id="KW-1133">Transmembrane helix</keyword>
<keyword evidence="2" id="KW-0131">Cell cycle</keyword>
<reference evidence="2 3" key="1">
    <citation type="submission" date="2016-10" db="EMBL/GenBank/DDBJ databases">
        <authorList>
            <person name="de Groot N.N."/>
        </authorList>
    </citation>
    <scope>NUCLEOTIDE SEQUENCE [LARGE SCALE GENOMIC DNA]</scope>
    <source>
        <strain evidence="2 3">DSM 15345</strain>
    </source>
</reference>
<keyword evidence="3" id="KW-1185">Reference proteome</keyword>
<dbReference type="Proteomes" id="UP000198703">
    <property type="component" value="Unassembled WGS sequence"/>
</dbReference>
<keyword evidence="1" id="KW-0812">Transmembrane</keyword>
<organism evidence="2 3">
    <name type="scientific">Rubrimonas cliftonensis</name>
    <dbReference type="NCBI Taxonomy" id="89524"/>
    <lineage>
        <taxon>Bacteria</taxon>
        <taxon>Pseudomonadati</taxon>
        <taxon>Pseudomonadota</taxon>
        <taxon>Alphaproteobacteria</taxon>
        <taxon>Rhodobacterales</taxon>
        <taxon>Paracoccaceae</taxon>
        <taxon>Rubrimonas</taxon>
    </lineage>
</organism>
<protein>
    <submittedName>
        <fullName evidence="2">Cell division transport system permease protein</fullName>
    </submittedName>
</protein>
<feature type="transmembrane region" description="Helical" evidence="1">
    <location>
        <begin position="173"/>
        <end position="193"/>
    </location>
</feature>